<name>A0A3Q8XE25_ACIJO</name>
<dbReference type="Proteomes" id="UP000276980">
    <property type="component" value="Chromosome"/>
</dbReference>
<evidence type="ECO:0000313" key="4">
    <source>
        <dbReference type="Proteomes" id="UP000276980"/>
    </source>
</evidence>
<accession>A0A3Q8XE25</accession>
<dbReference type="EMBL" id="CP022298">
    <property type="protein sequence ID" value="AZN63251.1"/>
    <property type="molecule type" value="Genomic_DNA"/>
</dbReference>
<evidence type="ECO:0000256" key="2">
    <source>
        <dbReference type="SAM" id="SignalP"/>
    </source>
</evidence>
<evidence type="ECO:0000313" key="3">
    <source>
        <dbReference type="EMBL" id="AZN63251.1"/>
    </source>
</evidence>
<proteinExistence type="predicted"/>
<dbReference type="AlphaFoldDB" id="A0A3Q8XE25"/>
<sequence length="122" mass="13882">MKKIILICGLLTSSFSFGADWVVLDRSHGQESQIDMSSIKKLPSDKRLVWYRSITKAEEAKYVYLTFRAEIDCTRETLQNNDLVIHINDKHISQTTVENPKPFSPPPESSGQKIIQTTCKVP</sequence>
<protein>
    <submittedName>
        <fullName evidence="3">Uncharacterized protein</fullName>
    </submittedName>
</protein>
<feature type="compositionally biased region" description="Polar residues" evidence="1">
    <location>
        <begin position="109"/>
        <end position="122"/>
    </location>
</feature>
<evidence type="ECO:0000256" key="1">
    <source>
        <dbReference type="SAM" id="MobiDB-lite"/>
    </source>
</evidence>
<dbReference type="RefSeq" id="WP_126035542.1">
    <property type="nucleotide sequence ID" value="NZ_CP022298.1"/>
</dbReference>
<organism evidence="3 4">
    <name type="scientific">Acinetobacter johnsonii</name>
    <dbReference type="NCBI Taxonomy" id="40214"/>
    <lineage>
        <taxon>Bacteria</taxon>
        <taxon>Pseudomonadati</taxon>
        <taxon>Pseudomonadota</taxon>
        <taxon>Gammaproteobacteria</taxon>
        <taxon>Moraxellales</taxon>
        <taxon>Moraxellaceae</taxon>
        <taxon>Acinetobacter</taxon>
    </lineage>
</organism>
<keyword evidence="2" id="KW-0732">Signal</keyword>
<feature type="signal peptide" evidence="2">
    <location>
        <begin position="1"/>
        <end position="18"/>
    </location>
</feature>
<feature type="region of interest" description="Disordered" evidence="1">
    <location>
        <begin position="95"/>
        <end position="122"/>
    </location>
</feature>
<feature type="chain" id="PRO_5018601842" evidence="2">
    <location>
        <begin position="19"/>
        <end position="122"/>
    </location>
</feature>
<gene>
    <name evidence="3" type="ORF">CFH90_04075</name>
</gene>
<reference evidence="3 4" key="1">
    <citation type="submission" date="2017-06" db="EMBL/GenBank/DDBJ databases">
        <title>Complete Genome Sequence of the Carbazole-Degrading Bacterium Acinetobacter johnsonii IC001.</title>
        <authorList>
            <person name="Vejarano F."/>
            <person name="Suzuki-Minakuchi C."/>
            <person name="Ohtsubo Y."/>
            <person name="Tsuda M."/>
            <person name="Okada K."/>
            <person name="Nojiri H."/>
        </authorList>
    </citation>
    <scope>NUCLEOTIDE SEQUENCE [LARGE SCALE GENOMIC DNA]</scope>
    <source>
        <strain evidence="3 4">IC001</strain>
    </source>
</reference>